<gene>
    <name evidence="2" type="ORF">PoB_006599500</name>
</gene>
<dbReference type="Proteomes" id="UP000735302">
    <property type="component" value="Unassembled WGS sequence"/>
</dbReference>
<feature type="region of interest" description="Disordered" evidence="1">
    <location>
        <begin position="41"/>
        <end position="83"/>
    </location>
</feature>
<evidence type="ECO:0000313" key="3">
    <source>
        <dbReference type="Proteomes" id="UP000735302"/>
    </source>
</evidence>
<keyword evidence="3" id="KW-1185">Reference proteome</keyword>
<name>A0AAV4D5R2_9GAST</name>
<protein>
    <submittedName>
        <fullName evidence="2">Uncharacterized protein</fullName>
    </submittedName>
</protein>
<dbReference type="EMBL" id="BLXT01007498">
    <property type="protein sequence ID" value="GFO39490.1"/>
    <property type="molecule type" value="Genomic_DNA"/>
</dbReference>
<proteinExistence type="predicted"/>
<evidence type="ECO:0000313" key="2">
    <source>
        <dbReference type="EMBL" id="GFO39490.1"/>
    </source>
</evidence>
<reference evidence="2 3" key="1">
    <citation type="journal article" date="2021" name="Elife">
        <title>Chloroplast acquisition without the gene transfer in kleptoplastic sea slugs, Plakobranchus ocellatus.</title>
        <authorList>
            <person name="Maeda T."/>
            <person name="Takahashi S."/>
            <person name="Yoshida T."/>
            <person name="Shimamura S."/>
            <person name="Takaki Y."/>
            <person name="Nagai Y."/>
            <person name="Toyoda A."/>
            <person name="Suzuki Y."/>
            <person name="Arimoto A."/>
            <person name="Ishii H."/>
            <person name="Satoh N."/>
            <person name="Nishiyama T."/>
            <person name="Hasebe M."/>
            <person name="Maruyama T."/>
            <person name="Minagawa J."/>
            <person name="Obokata J."/>
            <person name="Shigenobu S."/>
        </authorList>
    </citation>
    <scope>NUCLEOTIDE SEQUENCE [LARGE SCALE GENOMIC DNA]</scope>
</reference>
<dbReference type="AlphaFoldDB" id="A0AAV4D5R2"/>
<feature type="compositionally biased region" description="Low complexity" evidence="1">
    <location>
        <begin position="63"/>
        <end position="76"/>
    </location>
</feature>
<accession>A0AAV4D5R2</accession>
<evidence type="ECO:0000256" key="1">
    <source>
        <dbReference type="SAM" id="MobiDB-lite"/>
    </source>
</evidence>
<comment type="caution">
    <text evidence="2">The sequence shown here is derived from an EMBL/GenBank/DDBJ whole genome shotgun (WGS) entry which is preliminary data.</text>
</comment>
<sequence length="131" mass="14868">MVCDSYPNPRQGRDSHVQQVAPDFTWSVRIFFHHFEYGDLGNNEDQAEESQNDHCSESEDVISNNDDFSFSDNNSDTNEPNLTSLQPLEMTFLSNPVETAIVDDEPTPTNEATAVLEDVHGFYQAKMGMFR</sequence>
<organism evidence="2 3">
    <name type="scientific">Plakobranchus ocellatus</name>
    <dbReference type="NCBI Taxonomy" id="259542"/>
    <lineage>
        <taxon>Eukaryota</taxon>
        <taxon>Metazoa</taxon>
        <taxon>Spiralia</taxon>
        <taxon>Lophotrochozoa</taxon>
        <taxon>Mollusca</taxon>
        <taxon>Gastropoda</taxon>
        <taxon>Heterobranchia</taxon>
        <taxon>Euthyneura</taxon>
        <taxon>Panpulmonata</taxon>
        <taxon>Sacoglossa</taxon>
        <taxon>Placobranchoidea</taxon>
        <taxon>Plakobranchidae</taxon>
        <taxon>Plakobranchus</taxon>
    </lineage>
</organism>